<evidence type="ECO:0000256" key="1">
    <source>
        <dbReference type="ARBA" id="ARBA00004401"/>
    </source>
</evidence>
<evidence type="ECO:0000313" key="11">
    <source>
        <dbReference type="Proteomes" id="UP000516349"/>
    </source>
</evidence>
<dbReference type="AlphaFoldDB" id="A0A7H1NSF4"/>
<keyword evidence="6" id="KW-0143">Chaperone</keyword>
<evidence type="ECO:0000256" key="3">
    <source>
        <dbReference type="ARBA" id="ARBA00022692"/>
    </source>
</evidence>
<evidence type="ECO:0000313" key="10">
    <source>
        <dbReference type="EMBL" id="QNT78714.1"/>
    </source>
</evidence>
<sequence length="641" mass="71141">MLSFLRRIFVDSWLGRIMAVLVFIAFIGWGAGDVLTDLFNGSHSETVATMGHHTLGREEFSAALQKELAATAQRMGENTPAKLSEELRQQVARAVLSRLVMRELVQEIAEEYGFVISDDLLRKTVFSLPYFHDSKGQFDRKLFDSRIQQAGMNEKKFLDIVKGELLSQAVLQPIAAGVQASEELVKRAFAYSYEQRQIARVEVPMAAFSADPLPAESELHRFYINHPWLFSVPEFRKVRVVLLSANTIGRSLDISETQLRQAYDANLAHYNRPESRNFVLFNTEDQQKAKILAEKWKAGTPLSEMKDLAKKEKISVVEMAEVTREQIPLAELSSSLFGADVNKVMGPLKTSGGWAVFVVNKTNPAVKISFEQARKELHDSQAAGQAVGLLPERVQKLQDALAGGNSFDQLPADLGAAALEGTLNREGMTVENRPAPLPVSESVKQALLKDIFSAHKGDHPSVAFGPENTYYAIEVEEVMPAHQLDFKTHLASIRQAWQEQSRRHKAEQEATSIFLAARAQDKGVMALSKLPYKAVISPAFTRSNPPADLASGLANVVFALKKGESTMQANRGGYEVITLLDVMAADPSQQKEAYTQLQQSLTEAQQNEIQQFFVQSLMDREKPKINNKAVEQILAGFSGHS</sequence>
<keyword evidence="11" id="KW-1185">Reference proteome</keyword>
<keyword evidence="4 8" id="KW-1133">Transmembrane helix</keyword>
<keyword evidence="3 8" id="KW-0812">Transmembrane</keyword>
<comment type="similarity">
    <text evidence="7">Belongs to the PpiD chaperone family.</text>
</comment>
<feature type="domain" description="PpiC" evidence="9">
    <location>
        <begin position="254"/>
        <end position="375"/>
    </location>
</feature>
<dbReference type="GO" id="GO:0003755">
    <property type="term" value="F:peptidyl-prolyl cis-trans isomerase activity"/>
    <property type="evidence" value="ECO:0007669"/>
    <property type="project" value="InterPro"/>
</dbReference>
<comment type="subcellular location">
    <subcellularLocation>
        <location evidence="1">Cell membrane</location>
        <topology evidence="1">Single-pass type II membrane protein</topology>
    </subcellularLocation>
</comment>
<evidence type="ECO:0000256" key="2">
    <source>
        <dbReference type="ARBA" id="ARBA00022475"/>
    </source>
</evidence>
<evidence type="ECO:0000256" key="5">
    <source>
        <dbReference type="ARBA" id="ARBA00023136"/>
    </source>
</evidence>
<dbReference type="KEGG" id="ebla:JGUZn3_14910"/>
<dbReference type="EMBL" id="CP060244">
    <property type="protein sequence ID" value="QNT78714.1"/>
    <property type="molecule type" value="Genomic_DNA"/>
</dbReference>
<dbReference type="Gene3D" id="1.10.4030.10">
    <property type="entry name" value="Porin chaperone SurA, peptide-binding domain"/>
    <property type="match status" value="1"/>
</dbReference>
<dbReference type="PANTHER" id="PTHR47529:SF1">
    <property type="entry name" value="PERIPLASMIC CHAPERONE PPID"/>
    <property type="match status" value="1"/>
</dbReference>
<reference evidence="10 11" key="1">
    <citation type="submission" date="2020-08" db="EMBL/GenBank/DDBJ databases">
        <title>Complete genome sequence of Entomobacter blattae G55GP.</title>
        <authorList>
            <person name="Poehlein A."/>
            <person name="Guzman J."/>
            <person name="Daniel R."/>
            <person name="Vilcinskas A."/>
        </authorList>
    </citation>
    <scope>NUCLEOTIDE SEQUENCE [LARGE SCALE GENOMIC DNA]</scope>
    <source>
        <strain evidence="10 11">G55GP</strain>
    </source>
</reference>
<dbReference type="Pfam" id="PF13624">
    <property type="entry name" value="SurA_N_3"/>
    <property type="match status" value="1"/>
</dbReference>
<proteinExistence type="inferred from homology"/>
<dbReference type="Proteomes" id="UP000516349">
    <property type="component" value="Chromosome"/>
</dbReference>
<dbReference type="GO" id="GO:0005886">
    <property type="term" value="C:plasma membrane"/>
    <property type="evidence" value="ECO:0007669"/>
    <property type="project" value="UniProtKB-SubCell"/>
</dbReference>
<accession>A0A7H1NSF4</accession>
<dbReference type="RefSeq" id="WP_203412954.1">
    <property type="nucleotide sequence ID" value="NZ_CP060244.1"/>
</dbReference>
<dbReference type="Pfam" id="PF13145">
    <property type="entry name" value="Rotamase_2"/>
    <property type="match status" value="1"/>
</dbReference>
<gene>
    <name evidence="10" type="ORF">JGUZn3_14910</name>
</gene>
<evidence type="ECO:0000256" key="6">
    <source>
        <dbReference type="ARBA" id="ARBA00023186"/>
    </source>
</evidence>
<evidence type="ECO:0000256" key="4">
    <source>
        <dbReference type="ARBA" id="ARBA00022989"/>
    </source>
</evidence>
<dbReference type="PANTHER" id="PTHR47529">
    <property type="entry name" value="PEPTIDYL-PROLYL CIS-TRANS ISOMERASE D"/>
    <property type="match status" value="1"/>
</dbReference>
<keyword evidence="2" id="KW-1003">Cell membrane</keyword>
<keyword evidence="5 8" id="KW-0472">Membrane</keyword>
<organism evidence="10 11">
    <name type="scientific">Entomobacter blattae</name>
    <dbReference type="NCBI Taxonomy" id="2762277"/>
    <lineage>
        <taxon>Bacteria</taxon>
        <taxon>Pseudomonadati</taxon>
        <taxon>Pseudomonadota</taxon>
        <taxon>Alphaproteobacteria</taxon>
        <taxon>Acetobacterales</taxon>
        <taxon>Acetobacteraceae</taxon>
        <taxon>Entomobacter</taxon>
    </lineage>
</organism>
<evidence type="ECO:0000256" key="8">
    <source>
        <dbReference type="SAM" id="Phobius"/>
    </source>
</evidence>
<protein>
    <recommendedName>
        <fullName evidence="9">PpiC domain-containing protein</fullName>
    </recommendedName>
</protein>
<dbReference type="SUPFAM" id="SSF109998">
    <property type="entry name" value="Triger factor/SurA peptide-binding domain-like"/>
    <property type="match status" value="1"/>
</dbReference>
<dbReference type="InterPro" id="IPR027304">
    <property type="entry name" value="Trigger_fact/SurA_dom_sf"/>
</dbReference>
<dbReference type="InterPro" id="IPR000297">
    <property type="entry name" value="PPIase_PpiC"/>
</dbReference>
<feature type="transmembrane region" description="Helical" evidence="8">
    <location>
        <begin position="12"/>
        <end position="32"/>
    </location>
</feature>
<evidence type="ECO:0000256" key="7">
    <source>
        <dbReference type="ARBA" id="ARBA00038408"/>
    </source>
</evidence>
<evidence type="ECO:0000259" key="9">
    <source>
        <dbReference type="Pfam" id="PF13145"/>
    </source>
</evidence>
<dbReference type="InterPro" id="IPR052029">
    <property type="entry name" value="PpiD_chaperone"/>
</dbReference>
<name>A0A7H1NSF4_9PROT</name>